<dbReference type="InterPro" id="IPR022557">
    <property type="entry name" value="SARA-like_C"/>
</dbReference>
<feature type="compositionally biased region" description="Polar residues" evidence="5">
    <location>
        <begin position="72"/>
        <end position="87"/>
    </location>
</feature>
<sequence>MSGVEVTDDDLSKLEEELRSERAPSRRSQDSNASIEPVAADQVIASEIAENVVNNNSSTSAGGNNGNDANNCLNSDGNISKSAPGSGTQHAIDNPFIVPTTAVASITTTGTLDGYSVNIRTNHTKDNHERVTMAEERRQAASAEDMLTIDVGGDERLRQSQQMELPHRQMVPAVMAGQNRDECHPGSGESAETQPLSLLDQDAQEASSQDRNDLEGSEPRVGGGRGGECGVMSPSEAQLGKVRPLWIQDEDAPICMNCGQDFTMFRRRHHCRACGKVLCSNCCKDRARLQFMEGELARVCSYCIEILNKVERWSSPSFRPDPSNPLEYCSTVSPLAQMSSTAQLPPPTVMVPVGVLKKVGEKSAASGSGLSGSVSSAGGSGSKSVVFSDGIRPGGDLTDLDIPSTPPAQRAPQRTLKQVTTPGRSKGSVPRKFRAYTASDSLGSLPNVLLSKEFTSYEQPMTVGTLFNLLQDSSLPPVAFGLTRHNIQVMAKVVDLECCVGIRVWSFCSQGLAAFGQDEVALVLQWHQDDELAIPRDVFKLYRVLFENAGKAAVVSAMDHLLFPGGLLGSSEHTGFLFVRRTLQCSERLVTPNPLRESTYLVALLVLKTEVPWAKLFPLRLLLRLGAEFRYYPCPLVSVRFRKPVYFLEHQSILTILADFTNYQYTIQNIPGLVIHTVGKKTTILAPRNRYELMMKASTTNENILALGANFSLKADSHLVCTQSDDGSFQSQTFNSASTQISVRGASFVVFSGALKSNSGFTARGSVVEDGLLVQVSPIDMSQLKQAIHDMRDYRIICKQTLPSNFSGSKKVTTGGDSAASPAEVGDSNAVSQEEEGEEEYVELVWAANESTRNEGATSALDGASLAGVPSCRMFSGTDFSNDRFIVRWTEVFFLASKDTELDLPDPNRLIDATGRSMCIALLPHAAKLYEMDLTKLALRISLDPEQFGYEIGAGGAALAPEFLGEVDNALVPIITSLDGSHQPMTIELIFYVLLK</sequence>
<dbReference type="InParanoid" id="A0A7M7JY02"/>
<dbReference type="EnsemblMetazoa" id="XM_022803072">
    <property type="protein sequence ID" value="XP_022658807"/>
    <property type="gene ID" value="LOC111249335"/>
</dbReference>
<dbReference type="GO" id="GO:0031901">
    <property type="term" value="C:early endosome membrane"/>
    <property type="evidence" value="ECO:0007669"/>
    <property type="project" value="TreeGrafter"/>
</dbReference>
<dbReference type="KEGG" id="vde:111249335"/>
<dbReference type="PROSITE" id="PS50178">
    <property type="entry name" value="ZF_FYVE"/>
    <property type="match status" value="1"/>
</dbReference>
<evidence type="ECO:0000256" key="4">
    <source>
        <dbReference type="PROSITE-ProRule" id="PRU00091"/>
    </source>
</evidence>
<feature type="region of interest" description="Disordered" evidence="5">
    <location>
        <begin position="395"/>
        <end position="430"/>
    </location>
</feature>
<dbReference type="InterPro" id="IPR011011">
    <property type="entry name" value="Znf_FYVE_PHD"/>
</dbReference>
<dbReference type="InterPro" id="IPR024608">
    <property type="entry name" value="SARA-like_SBD"/>
</dbReference>
<dbReference type="Gene3D" id="3.30.500.40">
    <property type="match status" value="1"/>
</dbReference>
<dbReference type="InterPro" id="IPR013083">
    <property type="entry name" value="Znf_RING/FYVE/PHD"/>
</dbReference>
<dbReference type="SUPFAM" id="SSF57903">
    <property type="entry name" value="FYVE/PHD zinc finger"/>
    <property type="match status" value="1"/>
</dbReference>
<dbReference type="Gene3D" id="3.30.40.10">
    <property type="entry name" value="Zinc/RING finger domain, C3HC4 (zinc finger)"/>
    <property type="match status" value="1"/>
</dbReference>
<dbReference type="SMART" id="SM01421">
    <property type="entry name" value="DUF3480"/>
    <property type="match status" value="1"/>
</dbReference>
<feature type="compositionally biased region" description="Basic and acidic residues" evidence="5">
    <location>
        <begin position="208"/>
        <end position="218"/>
    </location>
</feature>
<evidence type="ECO:0000256" key="5">
    <source>
        <dbReference type="SAM" id="MobiDB-lite"/>
    </source>
</evidence>
<accession>A0A7M7JY02</accession>
<dbReference type="PANTHER" id="PTHR46319">
    <property type="entry name" value="ZINC FINGER FYVE DOMAIN-CONTAINING PROTEIN"/>
    <property type="match status" value="1"/>
</dbReference>
<dbReference type="FunFam" id="3.30.40.10:FF:000084">
    <property type="entry name" value="Zinc finger, FYVE domain-containing 9b"/>
    <property type="match status" value="1"/>
</dbReference>
<feature type="region of interest" description="Disordered" evidence="5">
    <location>
        <begin position="1"/>
        <end position="39"/>
    </location>
</feature>
<evidence type="ECO:0000313" key="8">
    <source>
        <dbReference type="Proteomes" id="UP000594260"/>
    </source>
</evidence>
<protein>
    <recommendedName>
        <fullName evidence="6">FYVE-type domain-containing protein</fullName>
    </recommendedName>
</protein>
<dbReference type="GO" id="GO:0016197">
    <property type="term" value="P:endosomal transport"/>
    <property type="evidence" value="ECO:0007669"/>
    <property type="project" value="TreeGrafter"/>
</dbReference>
<keyword evidence="3" id="KW-0862">Zinc</keyword>
<keyword evidence="1" id="KW-0479">Metal-binding</keyword>
<dbReference type="SMART" id="SM00064">
    <property type="entry name" value="FYVE"/>
    <property type="match status" value="1"/>
</dbReference>
<evidence type="ECO:0000256" key="3">
    <source>
        <dbReference type="ARBA" id="ARBA00022833"/>
    </source>
</evidence>
<dbReference type="OrthoDB" id="5872154at2759"/>
<feature type="compositionally biased region" description="Low complexity" evidence="5">
    <location>
        <begin position="55"/>
        <end position="71"/>
    </location>
</feature>
<evidence type="ECO:0000256" key="2">
    <source>
        <dbReference type="ARBA" id="ARBA00022771"/>
    </source>
</evidence>
<feature type="region of interest" description="Disordered" evidence="5">
    <location>
        <begin position="55"/>
        <end position="87"/>
    </location>
</feature>
<feature type="compositionally biased region" description="Basic and acidic residues" evidence="5">
    <location>
        <begin position="10"/>
        <end position="29"/>
    </location>
</feature>
<dbReference type="GeneID" id="111249335"/>
<dbReference type="InterPro" id="IPR017455">
    <property type="entry name" value="Znf_FYVE-rel"/>
</dbReference>
<dbReference type="Pfam" id="PF11409">
    <property type="entry name" value="SARA"/>
    <property type="match status" value="1"/>
</dbReference>
<evidence type="ECO:0000256" key="1">
    <source>
        <dbReference type="ARBA" id="ARBA00022723"/>
    </source>
</evidence>
<dbReference type="CDD" id="cd15729">
    <property type="entry name" value="FYVE_endofin"/>
    <property type="match status" value="1"/>
</dbReference>
<dbReference type="InterPro" id="IPR037145">
    <property type="entry name" value="SARA_Smad-bd_sf"/>
</dbReference>
<dbReference type="GO" id="GO:0008270">
    <property type="term" value="F:zinc ion binding"/>
    <property type="evidence" value="ECO:0007669"/>
    <property type="project" value="UniProtKB-KW"/>
</dbReference>
<dbReference type="Gene3D" id="3.30.1360.220">
    <property type="entry name" value="Domain of unknown function (DUF3480), N-terminal subdomain"/>
    <property type="match status" value="2"/>
</dbReference>
<dbReference type="PANTHER" id="PTHR46319:SF3">
    <property type="entry name" value="ZINC FINGER FYVE DOMAIN-CONTAINING PROTEIN"/>
    <property type="match status" value="1"/>
</dbReference>
<keyword evidence="8" id="KW-1185">Reference proteome</keyword>
<dbReference type="FunCoup" id="A0A7M7JY02">
    <property type="interactions" value="1412"/>
</dbReference>
<evidence type="ECO:0000259" key="6">
    <source>
        <dbReference type="PROSITE" id="PS50178"/>
    </source>
</evidence>
<reference evidence="7" key="1">
    <citation type="submission" date="2021-01" db="UniProtKB">
        <authorList>
            <consortium name="EnsemblMetazoa"/>
        </authorList>
    </citation>
    <scope>IDENTIFICATION</scope>
</reference>
<dbReference type="OMA" id="THAINIH"/>
<dbReference type="AlphaFoldDB" id="A0A7M7JY02"/>
<dbReference type="Pfam" id="PF01363">
    <property type="entry name" value="FYVE"/>
    <property type="match status" value="1"/>
</dbReference>
<evidence type="ECO:0000313" key="7">
    <source>
        <dbReference type="EnsemblMetazoa" id="XP_022658807"/>
    </source>
</evidence>
<dbReference type="CTD" id="44263"/>
<dbReference type="Gene3D" id="4.10.720.10">
    <property type="entry name" value="Smad anchor for receptor activation, Smad-binding domain"/>
    <property type="match status" value="1"/>
</dbReference>
<dbReference type="Proteomes" id="UP000594260">
    <property type="component" value="Unplaced"/>
</dbReference>
<name>A0A7M7JY02_VARDE</name>
<feature type="region of interest" description="Disordered" evidence="5">
    <location>
        <begin position="808"/>
        <end position="834"/>
    </location>
</feature>
<feature type="domain" description="FYVE-type" evidence="6">
    <location>
        <begin position="249"/>
        <end position="308"/>
    </location>
</feature>
<dbReference type="Pfam" id="PF11979">
    <property type="entry name" value="SARA_C"/>
    <property type="match status" value="1"/>
</dbReference>
<dbReference type="InterPro" id="IPR000306">
    <property type="entry name" value="Znf_FYVE"/>
</dbReference>
<feature type="region of interest" description="Disordered" evidence="5">
    <location>
        <begin position="201"/>
        <end position="234"/>
    </location>
</feature>
<keyword evidence="2 4" id="KW-0863">Zinc-finger</keyword>
<organism evidence="7 8">
    <name type="scientific">Varroa destructor</name>
    <name type="common">Honeybee mite</name>
    <dbReference type="NCBI Taxonomy" id="109461"/>
    <lineage>
        <taxon>Eukaryota</taxon>
        <taxon>Metazoa</taxon>
        <taxon>Ecdysozoa</taxon>
        <taxon>Arthropoda</taxon>
        <taxon>Chelicerata</taxon>
        <taxon>Arachnida</taxon>
        <taxon>Acari</taxon>
        <taxon>Parasitiformes</taxon>
        <taxon>Mesostigmata</taxon>
        <taxon>Gamasina</taxon>
        <taxon>Dermanyssoidea</taxon>
        <taxon>Varroidae</taxon>
        <taxon>Varroa</taxon>
    </lineage>
</organism>
<proteinExistence type="predicted"/>
<dbReference type="SMART" id="SM01422">
    <property type="entry name" value="SARA"/>
    <property type="match status" value="1"/>
</dbReference>
<dbReference type="RefSeq" id="XP_022658807.1">
    <property type="nucleotide sequence ID" value="XM_022803072.1"/>
</dbReference>